<dbReference type="Proteomes" id="UP000557566">
    <property type="component" value="Unassembled WGS sequence"/>
</dbReference>
<dbReference type="GO" id="GO:0031505">
    <property type="term" value="P:fungal-type cell wall organization"/>
    <property type="evidence" value="ECO:0007669"/>
    <property type="project" value="TreeGrafter"/>
</dbReference>
<evidence type="ECO:0000256" key="1">
    <source>
        <dbReference type="ARBA" id="ARBA00004609"/>
    </source>
</evidence>
<keyword evidence="4 9" id="KW-0732">Signal</keyword>
<keyword evidence="6" id="KW-1015">Disulfide bond</keyword>
<name>A0A8H4PQQ3_9HYPO</name>
<keyword evidence="11" id="KW-1133">Transmembrane helix</keyword>
<dbReference type="Pfam" id="PF03198">
    <property type="entry name" value="Glyco_hydro_72"/>
    <property type="match status" value="1"/>
</dbReference>
<feature type="domain" description="X8" evidence="12">
    <location>
        <begin position="382"/>
        <end position="471"/>
    </location>
</feature>
<feature type="transmembrane region" description="Helical" evidence="11">
    <location>
        <begin position="518"/>
        <end position="536"/>
    </location>
</feature>
<keyword evidence="9" id="KW-0808">Transferase</keyword>
<dbReference type="InterPro" id="IPR012946">
    <property type="entry name" value="X8"/>
</dbReference>
<keyword evidence="3 9" id="KW-0336">GPI-anchor</keyword>
<evidence type="ECO:0000256" key="10">
    <source>
        <dbReference type="SAM" id="MobiDB-lite"/>
    </source>
</evidence>
<feature type="signal peptide" evidence="9">
    <location>
        <begin position="1"/>
        <end position="19"/>
    </location>
</feature>
<dbReference type="EMBL" id="JAAVMX010000005">
    <property type="protein sequence ID" value="KAF4508724.1"/>
    <property type="molecule type" value="Genomic_DNA"/>
</dbReference>
<keyword evidence="5 9" id="KW-0472">Membrane</keyword>
<dbReference type="GO" id="GO:0042124">
    <property type="term" value="F:1,3-beta-glucanosyltransferase activity"/>
    <property type="evidence" value="ECO:0007669"/>
    <property type="project" value="TreeGrafter"/>
</dbReference>
<evidence type="ECO:0000259" key="12">
    <source>
        <dbReference type="SMART" id="SM00768"/>
    </source>
</evidence>
<dbReference type="Pfam" id="PF07983">
    <property type="entry name" value="X8"/>
    <property type="match status" value="1"/>
</dbReference>
<dbReference type="FunFam" id="3.20.20.80:FF:000038">
    <property type="entry name" value="1,3-beta-glucanosyltransferase"/>
    <property type="match status" value="1"/>
</dbReference>
<dbReference type="PANTHER" id="PTHR31468:SF2">
    <property type="entry name" value="1,3-BETA-GLUCANOSYLTRANSFERASE GAS1"/>
    <property type="match status" value="1"/>
</dbReference>
<dbReference type="PANTHER" id="PTHR31468">
    <property type="entry name" value="1,3-BETA-GLUCANOSYLTRANSFERASE GAS1"/>
    <property type="match status" value="1"/>
</dbReference>
<feature type="chain" id="PRO_5034955514" description="1,3-beta-glucanosyltransferase" evidence="9">
    <location>
        <begin position="20"/>
        <end position="537"/>
    </location>
</feature>
<keyword evidence="8 9" id="KW-0449">Lipoprotein</keyword>
<keyword evidence="14" id="KW-1185">Reference proteome</keyword>
<evidence type="ECO:0000256" key="2">
    <source>
        <dbReference type="ARBA" id="ARBA00007528"/>
    </source>
</evidence>
<evidence type="ECO:0000256" key="3">
    <source>
        <dbReference type="ARBA" id="ARBA00022622"/>
    </source>
</evidence>
<accession>A0A8H4PQQ3</accession>
<reference evidence="13 14" key="1">
    <citation type="journal article" date="2020" name="Genome Biol. Evol.">
        <title>A new high-quality draft genome assembly of the Chinese cordyceps Ophiocordyceps sinensis.</title>
        <authorList>
            <person name="Shu R."/>
            <person name="Zhang J."/>
            <person name="Meng Q."/>
            <person name="Zhang H."/>
            <person name="Zhou G."/>
            <person name="Li M."/>
            <person name="Wu P."/>
            <person name="Zhao Y."/>
            <person name="Chen C."/>
            <person name="Qin Q."/>
        </authorList>
    </citation>
    <scope>NUCLEOTIDE SEQUENCE [LARGE SCALE GENOMIC DNA]</scope>
    <source>
        <strain evidence="13 14">IOZ07</strain>
    </source>
</reference>
<keyword evidence="11" id="KW-0812">Transmembrane</keyword>
<feature type="region of interest" description="Disordered" evidence="10">
    <location>
        <begin position="328"/>
        <end position="368"/>
    </location>
</feature>
<dbReference type="InterPro" id="IPR004886">
    <property type="entry name" value="Glucanosyltransferase"/>
</dbReference>
<gene>
    <name evidence="13" type="ORF">G6O67_005066</name>
</gene>
<dbReference type="AlphaFoldDB" id="A0A8H4PQQ3"/>
<organism evidence="13 14">
    <name type="scientific">Ophiocordyceps sinensis</name>
    <dbReference type="NCBI Taxonomy" id="72228"/>
    <lineage>
        <taxon>Eukaryota</taxon>
        <taxon>Fungi</taxon>
        <taxon>Dikarya</taxon>
        <taxon>Ascomycota</taxon>
        <taxon>Pezizomycotina</taxon>
        <taxon>Sordariomycetes</taxon>
        <taxon>Hypocreomycetidae</taxon>
        <taxon>Hypocreales</taxon>
        <taxon>Ophiocordycipitaceae</taxon>
        <taxon>Ophiocordyceps</taxon>
    </lineage>
</organism>
<dbReference type="InterPro" id="IPR017853">
    <property type="entry name" value="GH"/>
</dbReference>
<sequence>MAFAKLSLSVLALAGGVLAADLEPIEMKGSKFFYKNGTQFFMKGVAYQQDTGAAGATSEQTSKYIDPLADADNCKRDIPFLKELGTNTIRTYAINPESDHSACMKMLQEAGIYVVSDLGEPSLSINRDNPQWSTELYTRYTKVVDELGQYSNVIGFFAGNEVSNNKSNTDASAFVKAAVRDTKAYIKNKKNSRWMGVGYAANDDAEIRKDIADYFNCGKEEDAIDFWGYNIYSWCGKSDMKKSGYSTQAKFFEEYSVPVFFAEYGCNVPGGASERIFEETAALYEDEMTKVFSGGIVYMYFQEDNDYGLVKVSGNKATKQDDFKALQEQVTSARPKGVERDSYNPTNKPQACPDSKSESWKANSALPPTPDQSLCDCMSKSRTCVQKKGISTKDYGSIFGFICGEAPEICTGIQGNASRGVYGAYSMCSDSAKLDYVLDAYYVKMKKSPDACDFKGKAGPQSGSSQSSCSDKLARASEINKQVATATAPVGGGAATSTSDSFAVPGATMARLFTVGDYAMGLYMAVALVAGAGMLAL</sequence>
<evidence type="ECO:0000256" key="4">
    <source>
        <dbReference type="ARBA" id="ARBA00022729"/>
    </source>
</evidence>
<evidence type="ECO:0000256" key="7">
    <source>
        <dbReference type="ARBA" id="ARBA00023180"/>
    </source>
</evidence>
<keyword evidence="7" id="KW-0325">Glycoprotein</keyword>
<dbReference type="Gene3D" id="1.20.58.1040">
    <property type="match status" value="1"/>
</dbReference>
<comment type="caution">
    <text evidence="13">The sequence shown here is derived from an EMBL/GenBank/DDBJ whole genome shotgun (WGS) entry which is preliminary data.</text>
</comment>
<dbReference type="GO" id="GO:0005886">
    <property type="term" value="C:plasma membrane"/>
    <property type="evidence" value="ECO:0007669"/>
    <property type="project" value="UniProtKB-SubCell"/>
</dbReference>
<dbReference type="SUPFAM" id="SSF51445">
    <property type="entry name" value="(Trans)glycosidases"/>
    <property type="match status" value="1"/>
</dbReference>
<evidence type="ECO:0000256" key="5">
    <source>
        <dbReference type="ARBA" id="ARBA00023136"/>
    </source>
</evidence>
<dbReference type="Gene3D" id="3.20.20.80">
    <property type="entry name" value="Glycosidases"/>
    <property type="match status" value="1"/>
</dbReference>
<dbReference type="GO" id="GO:0098552">
    <property type="term" value="C:side of membrane"/>
    <property type="evidence" value="ECO:0007669"/>
    <property type="project" value="UniProtKB-KW"/>
</dbReference>
<dbReference type="OrthoDB" id="421038at2759"/>
<evidence type="ECO:0000256" key="11">
    <source>
        <dbReference type="SAM" id="Phobius"/>
    </source>
</evidence>
<dbReference type="GO" id="GO:0071970">
    <property type="term" value="P:fungal-type cell wall (1-&gt;3)-beta-D-glucan biosynthetic process"/>
    <property type="evidence" value="ECO:0007669"/>
    <property type="project" value="TreeGrafter"/>
</dbReference>
<evidence type="ECO:0000313" key="13">
    <source>
        <dbReference type="EMBL" id="KAF4508724.1"/>
    </source>
</evidence>
<dbReference type="EC" id="2.4.1.-" evidence="9"/>
<comment type="subcellular location">
    <subcellularLocation>
        <location evidence="1 9">Cell membrane</location>
        <topology evidence="1 9">Lipid-anchor</topology>
        <topology evidence="1 9">GPI-anchor</topology>
    </subcellularLocation>
</comment>
<protein>
    <recommendedName>
        <fullName evidence="9">1,3-beta-glucanosyltransferase</fullName>
        <ecNumber evidence="9">2.4.1.-</ecNumber>
    </recommendedName>
</protein>
<dbReference type="SMART" id="SM00768">
    <property type="entry name" value="X8"/>
    <property type="match status" value="1"/>
</dbReference>
<proteinExistence type="inferred from homology"/>
<evidence type="ECO:0000256" key="9">
    <source>
        <dbReference type="RuleBase" id="RU361209"/>
    </source>
</evidence>
<comment type="function">
    <text evidence="9">Splits internally a 1,3-beta-glucan molecule and transfers the newly generated reducing end (the donor) to the non-reducing end of another 1,3-beta-glucan molecule (the acceptor) forming a 1,3-beta linkage, resulting in the elongation of 1,3-beta-glucan chains in the cell wall.</text>
</comment>
<evidence type="ECO:0000256" key="6">
    <source>
        <dbReference type="ARBA" id="ARBA00023157"/>
    </source>
</evidence>
<evidence type="ECO:0000256" key="8">
    <source>
        <dbReference type="ARBA" id="ARBA00023288"/>
    </source>
</evidence>
<evidence type="ECO:0000313" key="14">
    <source>
        <dbReference type="Proteomes" id="UP000557566"/>
    </source>
</evidence>
<comment type="similarity">
    <text evidence="2 9">Belongs to the glycosyl hydrolase 72 family.</text>
</comment>